<dbReference type="AlphaFoldDB" id="A0A6J6G736"/>
<evidence type="ECO:0000313" key="3">
    <source>
        <dbReference type="EMBL" id="CAB4634163.1"/>
    </source>
</evidence>
<feature type="domain" description="AB hydrolase-1" evidence="1">
    <location>
        <begin position="3"/>
        <end position="101"/>
    </location>
</feature>
<dbReference type="Gene3D" id="3.40.50.1820">
    <property type="entry name" value="alpha/beta hydrolase"/>
    <property type="match status" value="1"/>
</dbReference>
<sequence>MAPPVVLVPGFATSAARTWVDNGWVDLLADIGRTALPLDVLGSGSAEKPHDPADYADFEQHLLDRFPDEPVDAIGFSLGARTLLTLAAQHPDRFSSLIVAGVGRNLFERDATGESIASAIDGTGNTDDPIVRYFVQLAEAPDQDPQALAAFMRRPNGVALTPEFLQSVTCPVLVVLGDKDFAGPADPLLGALPNARLVTLRNVDHFATPKDFGFLDAALDFLSSSR</sequence>
<gene>
    <name evidence="2" type="ORF">UFOPK1827_00319</name>
    <name evidence="3" type="ORF">UFOPK2000_00915</name>
</gene>
<evidence type="ECO:0000259" key="1">
    <source>
        <dbReference type="Pfam" id="PF00561"/>
    </source>
</evidence>
<reference evidence="2" key="1">
    <citation type="submission" date="2020-05" db="EMBL/GenBank/DDBJ databases">
        <authorList>
            <person name="Chiriac C."/>
            <person name="Salcher M."/>
            <person name="Ghai R."/>
            <person name="Kavagutti S V."/>
        </authorList>
    </citation>
    <scope>NUCLEOTIDE SEQUENCE</scope>
</reference>
<dbReference type="Pfam" id="PF00561">
    <property type="entry name" value="Abhydrolase_1"/>
    <property type="match status" value="1"/>
</dbReference>
<proteinExistence type="predicted"/>
<dbReference type="EMBL" id="CAEZVK010000090">
    <property type="protein sequence ID" value="CAB4634163.1"/>
    <property type="molecule type" value="Genomic_DNA"/>
</dbReference>
<name>A0A6J6G736_9ZZZZ</name>
<protein>
    <submittedName>
        <fullName evidence="2">Unannotated protein</fullName>
    </submittedName>
</protein>
<accession>A0A6J6G736</accession>
<dbReference type="PANTHER" id="PTHR43689">
    <property type="entry name" value="HYDROLASE"/>
    <property type="match status" value="1"/>
</dbReference>
<dbReference type="SUPFAM" id="SSF53474">
    <property type="entry name" value="alpha/beta-Hydrolases"/>
    <property type="match status" value="1"/>
</dbReference>
<dbReference type="InterPro" id="IPR029058">
    <property type="entry name" value="AB_hydrolase_fold"/>
</dbReference>
<dbReference type="InterPro" id="IPR000073">
    <property type="entry name" value="AB_hydrolase_1"/>
</dbReference>
<evidence type="ECO:0000313" key="2">
    <source>
        <dbReference type="EMBL" id="CAB4597116.1"/>
    </source>
</evidence>
<dbReference type="PANTHER" id="PTHR43689:SF8">
    <property type="entry name" value="ALPHA_BETA-HYDROLASES SUPERFAMILY PROTEIN"/>
    <property type="match status" value="1"/>
</dbReference>
<organism evidence="2">
    <name type="scientific">freshwater metagenome</name>
    <dbReference type="NCBI Taxonomy" id="449393"/>
    <lineage>
        <taxon>unclassified sequences</taxon>
        <taxon>metagenomes</taxon>
        <taxon>ecological metagenomes</taxon>
    </lineage>
</organism>
<dbReference type="EMBL" id="CAEZUO010000008">
    <property type="protein sequence ID" value="CAB4597116.1"/>
    <property type="molecule type" value="Genomic_DNA"/>
</dbReference>